<evidence type="ECO:0000313" key="2">
    <source>
        <dbReference type="EMBL" id="CAD8093155.1"/>
    </source>
</evidence>
<dbReference type="GO" id="GO:0006412">
    <property type="term" value="P:translation"/>
    <property type="evidence" value="ECO:0007669"/>
    <property type="project" value="UniProtKB-KW"/>
</dbReference>
<protein>
    <recommendedName>
        <fullName evidence="1">Peptide deformylase</fullName>
        <ecNumber evidence="1">3.5.1.88</ecNumber>
    </recommendedName>
</protein>
<proteinExistence type="inferred from homology"/>
<evidence type="ECO:0000256" key="1">
    <source>
        <dbReference type="RuleBase" id="RU362111"/>
    </source>
</evidence>
<gene>
    <name evidence="2" type="ORF">PSON_ATCC_30995.1.T0600123</name>
</gene>
<name>A0A8S1NUF1_9CILI</name>
<dbReference type="GO" id="GO:0042586">
    <property type="term" value="F:peptide deformylase activity"/>
    <property type="evidence" value="ECO:0007669"/>
    <property type="project" value="UniProtKB-EC"/>
</dbReference>
<organism evidence="2 3">
    <name type="scientific">Paramecium sonneborni</name>
    <dbReference type="NCBI Taxonomy" id="65129"/>
    <lineage>
        <taxon>Eukaryota</taxon>
        <taxon>Sar</taxon>
        <taxon>Alveolata</taxon>
        <taxon>Ciliophora</taxon>
        <taxon>Intramacronucleata</taxon>
        <taxon>Oligohymenophorea</taxon>
        <taxon>Peniculida</taxon>
        <taxon>Parameciidae</taxon>
        <taxon>Paramecium</taxon>
    </lineage>
</organism>
<dbReference type="FunFam" id="3.90.45.10:FF:000022">
    <property type="entry name" value="Peptide deformylase"/>
    <property type="match status" value="1"/>
</dbReference>
<sequence>MAHLKKFSLAKKLSQIRQNTQQVFTPLLFATGNDDCLFYSSDLVMNFSSKKIREMKNLLFTIQTLEIPYLCANQVGLEDRYFGIQFQKQNFKWSLIEEKNLEQQICVNPLIISVSETTTVDWETNICFPFIRSQIERYDRIRLQFQTLNDEQEQEFEGFNARVVQQAIDSLNGYQILDPRIHCGRWEINPKWKNVLPKTELTIDTYRIEIQKLVKSNPECFRKRSVKELNKRVKEEDDEFSFEAMMMKRLEKYIKREMLEPAAADMEGQYKQHILDQIKNIK</sequence>
<dbReference type="Proteomes" id="UP000692954">
    <property type="component" value="Unassembled WGS sequence"/>
</dbReference>
<evidence type="ECO:0000313" key="3">
    <source>
        <dbReference type="Proteomes" id="UP000692954"/>
    </source>
</evidence>
<keyword evidence="3" id="KW-1185">Reference proteome</keyword>
<dbReference type="AlphaFoldDB" id="A0A8S1NUF1"/>
<comment type="similarity">
    <text evidence="1">Belongs to the polypeptide deformylase family.</text>
</comment>
<comment type="catalytic activity">
    <reaction evidence="1">
        <text>N-terminal N-formyl-L-methionyl-[peptide] + H2O = N-terminal L-methionyl-[peptide] + formate</text>
        <dbReference type="Rhea" id="RHEA:24420"/>
        <dbReference type="Rhea" id="RHEA-COMP:10639"/>
        <dbReference type="Rhea" id="RHEA-COMP:10640"/>
        <dbReference type="ChEBI" id="CHEBI:15377"/>
        <dbReference type="ChEBI" id="CHEBI:15740"/>
        <dbReference type="ChEBI" id="CHEBI:49298"/>
        <dbReference type="ChEBI" id="CHEBI:64731"/>
        <dbReference type="EC" id="3.5.1.88"/>
    </reaction>
</comment>
<comment type="caution">
    <text evidence="2">The sequence shown here is derived from an EMBL/GenBank/DDBJ whole genome shotgun (WGS) entry which is preliminary data.</text>
</comment>
<comment type="function">
    <text evidence="1">Removes the formyl group from the N-terminal Met of newly synthesized proteins.</text>
</comment>
<dbReference type="Pfam" id="PF01327">
    <property type="entry name" value="Pep_deformylase"/>
    <property type="match status" value="1"/>
</dbReference>
<accession>A0A8S1NUF1</accession>
<keyword evidence="1" id="KW-0648">Protein biosynthesis</keyword>
<keyword evidence="1" id="KW-0479">Metal-binding</keyword>
<dbReference type="InterPro" id="IPR023635">
    <property type="entry name" value="Peptide_deformylase"/>
</dbReference>
<dbReference type="PANTHER" id="PTHR10458:SF22">
    <property type="entry name" value="PEPTIDE DEFORMYLASE"/>
    <property type="match status" value="1"/>
</dbReference>
<dbReference type="GO" id="GO:0046872">
    <property type="term" value="F:metal ion binding"/>
    <property type="evidence" value="ECO:0007669"/>
    <property type="project" value="UniProtKB-KW"/>
</dbReference>
<dbReference type="EC" id="3.5.1.88" evidence="1"/>
<keyword evidence="1" id="KW-0378">Hydrolase</keyword>
<dbReference type="EMBL" id="CAJJDN010000060">
    <property type="protein sequence ID" value="CAD8093155.1"/>
    <property type="molecule type" value="Genomic_DNA"/>
</dbReference>
<reference evidence="2" key="1">
    <citation type="submission" date="2021-01" db="EMBL/GenBank/DDBJ databases">
        <authorList>
            <consortium name="Genoscope - CEA"/>
            <person name="William W."/>
        </authorList>
    </citation>
    <scope>NUCLEOTIDE SEQUENCE</scope>
</reference>
<dbReference type="OrthoDB" id="284271at2759"/>
<dbReference type="PANTHER" id="PTHR10458">
    <property type="entry name" value="PEPTIDE DEFORMYLASE"/>
    <property type="match status" value="1"/>
</dbReference>